<keyword evidence="2" id="KW-1185">Reference proteome</keyword>
<sequence>MAVETKVVILCHYVLATGSYSFSVIWARIVYSYQVQPAIHNYPILNNPDATSNSSLYQLLIYWKQYLGFISEWEKAMTSIVDYLISSPDVHEAYTNAMPPSIRAALDSGDRDLGKMVIEALASDDLAAAFRRDTEQGLWSFNVDSASEWMDLTKEVTLKGLEDNIQFPI</sequence>
<accession>A0ABR1HAN6</accession>
<evidence type="ECO:0000313" key="1">
    <source>
        <dbReference type="EMBL" id="KAK7417631.1"/>
    </source>
</evidence>
<dbReference type="EMBL" id="JAZAVJ010000055">
    <property type="protein sequence ID" value="KAK7417631.1"/>
    <property type="molecule type" value="Genomic_DNA"/>
</dbReference>
<reference evidence="1 2" key="1">
    <citation type="journal article" date="2025" name="Microbiol. Resour. Announc.">
        <title>Draft genome sequences for Neonectria magnoliae and Neonectria punicea, canker pathogens of Liriodendron tulipifera and Acer saccharum in West Virginia.</title>
        <authorList>
            <person name="Petronek H.M."/>
            <person name="Kasson M.T."/>
            <person name="Metheny A.M."/>
            <person name="Stauder C.M."/>
            <person name="Lovett B."/>
            <person name="Lynch S.C."/>
            <person name="Garnas J.R."/>
            <person name="Kasson L.R."/>
            <person name="Stajich J.E."/>
        </authorList>
    </citation>
    <scope>NUCLEOTIDE SEQUENCE [LARGE SCALE GENOMIC DNA]</scope>
    <source>
        <strain evidence="1 2">NRRL 64653</strain>
    </source>
</reference>
<protein>
    <submittedName>
        <fullName evidence="1">Uncharacterized protein</fullName>
    </submittedName>
</protein>
<name>A0ABR1HAN6_9HYPO</name>
<gene>
    <name evidence="1" type="ORF">QQX98_004452</name>
</gene>
<proteinExistence type="predicted"/>
<dbReference type="Proteomes" id="UP001498476">
    <property type="component" value="Unassembled WGS sequence"/>
</dbReference>
<evidence type="ECO:0000313" key="2">
    <source>
        <dbReference type="Proteomes" id="UP001498476"/>
    </source>
</evidence>
<organism evidence="1 2">
    <name type="scientific">Neonectria punicea</name>
    <dbReference type="NCBI Taxonomy" id="979145"/>
    <lineage>
        <taxon>Eukaryota</taxon>
        <taxon>Fungi</taxon>
        <taxon>Dikarya</taxon>
        <taxon>Ascomycota</taxon>
        <taxon>Pezizomycotina</taxon>
        <taxon>Sordariomycetes</taxon>
        <taxon>Hypocreomycetidae</taxon>
        <taxon>Hypocreales</taxon>
        <taxon>Nectriaceae</taxon>
        <taxon>Neonectria</taxon>
    </lineage>
</organism>
<comment type="caution">
    <text evidence="1">The sequence shown here is derived from an EMBL/GenBank/DDBJ whole genome shotgun (WGS) entry which is preliminary data.</text>
</comment>